<name>A0A7S3CDT0_9CHLO</name>
<protein>
    <recommendedName>
        <fullName evidence="3 11">Peptide deformylase</fullName>
        <ecNumber evidence="3 11">3.5.1.88</ecNumber>
    </recommendedName>
</protein>
<keyword evidence="10" id="KW-0408">Iron</keyword>
<evidence type="ECO:0000256" key="6">
    <source>
        <dbReference type="ARBA" id="ARBA00022723"/>
    </source>
</evidence>
<dbReference type="PRINTS" id="PR01576">
    <property type="entry name" value="PDEFORMYLASE"/>
</dbReference>
<dbReference type="SUPFAM" id="SSF56420">
    <property type="entry name" value="Peptide deformylase"/>
    <property type="match status" value="1"/>
</dbReference>
<accession>A0A7S3CDT0</accession>
<evidence type="ECO:0000256" key="2">
    <source>
        <dbReference type="ARBA" id="ARBA00010759"/>
    </source>
</evidence>
<evidence type="ECO:0000256" key="3">
    <source>
        <dbReference type="ARBA" id="ARBA00012175"/>
    </source>
</evidence>
<dbReference type="PANTHER" id="PTHR10458:SF22">
    <property type="entry name" value="PEPTIDE DEFORMYLASE"/>
    <property type="match status" value="1"/>
</dbReference>
<keyword evidence="5 11" id="KW-0934">Plastid</keyword>
<keyword evidence="8 11" id="KW-0648">Protein biosynthesis</keyword>
<keyword evidence="7 11" id="KW-0378">Hydrolase</keyword>
<keyword evidence="6 11" id="KW-0479">Metal-binding</keyword>
<dbReference type="AlphaFoldDB" id="A0A7S3CDT0"/>
<dbReference type="NCBIfam" id="NF001159">
    <property type="entry name" value="PRK00150.1-3"/>
    <property type="match status" value="1"/>
</dbReference>
<dbReference type="Gene3D" id="3.90.45.10">
    <property type="entry name" value="Peptide deformylase"/>
    <property type="match status" value="1"/>
</dbReference>
<evidence type="ECO:0000256" key="12">
    <source>
        <dbReference type="SAM" id="MobiDB-lite"/>
    </source>
</evidence>
<evidence type="ECO:0000256" key="1">
    <source>
        <dbReference type="ARBA" id="ARBA00004229"/>
    </source>
</evidence>
<evidence type="ECO:0000256" key="8">
    <source>
        <dbReference type="ARBA" id="ARBA00022917"/>
    </source>
</evidence>
<keyword evidence="9 11" id="KW-0809">Transit peptide</keyword>
<dbReference type="EMBL" id="HBHZ01008399">
    <property type="protein sequence ID" value="CAE0193407.1"/>
    <property type="molecule type" value="Transcribed_RNA"/>
</dbReference>
<comment type="similarity">
    <text evidence="2 11">Belongs to the polypeptide deformylase family.</text>
</comment>
<evidence type="ECO:0000313" key="14">
    <source>
        <dbReference type="EMBL" id="CAE0193407.1"/>
    </source>
</evidence>
<dbReference type="EMBL" id="HBHZ01008388">
    <property type="protein sequence ID" value="CAE0193396.1"/>
    <property type="molecule type" value="Transcribed_RNA"/>
</dbReference>
<dbReference type="HAMAP" id="MF_00163">
    <property type="entry name" value="Pep_deformylase"/>
    <property type="match status" value="1"/>
</dbReference>
<dbReference type="EC" id="3.5.1.88" evidence="3 11"/>
<sequence length="328" mass="36156">MAPAKALGQFARGVRATRGLAQADTMVACCRCSGLPPTRHFPEGARAFGHHSLRFRQQARSLPPSLSAGGREGSLAPAYCKLSGSDRSASARCYAAKGFLKELQELKESGEREDRRLKKQKQKGKKAKAKAKAFGSRQKASTAIEYESPLEVLLYPHPKLRAANLTVTDFDENLASFATELFEVMYETDGIGLAAPQVGVNVRVMVYNPTGEASEKDQEVVLVNPRYVNKSKGQTLFEEGCLSFPEIMGDVKRPKSIVVEAQDLKGDTFRLELEGLEARIFQHEYDHLEGVLFHDRMHPNVLKEVTAKLQALEGKFESENPGVAYQGV</sequence>
<comment type="function">
    <text evidence="11">Removes the formyl group from the N-terminal Met of newly synthesized proteins.</text>
</comment>
<dbReference type="CDD" id="cd00487">
    <property type="entry name" value="Pep_deformylase"/>
    <property type="match status" value="1"/>
</dbReference>
<dbReference type="GO" id="GO:0042586">
    <property type="term" value="F:peptide deformylase activity"/>
    <property type="evidence" value="ECO:0007669"/>
    <property type="project" value="UniProtKB-EC"/>
</dbReference>
<evidence type="ECO:0000256" key="7">
    <source>
        <dbReference type="ARBA" id="ARBA00022801"/>
    </source>
</evidence>
<comment type="catalytic activity">
    <reaction evidence="11">
        <text>N-terminal N-formyl-L-methionyl-[peptide] + H2O = N-terminal L-methionyl-[peptide] + formate</text>
        <dbReference type="Rhea" id="RHEA:24420"/>
        <dbReference type="Rhea" id="RHEA-COMP:10639"/>
        <dbReference type="Rhea" id="RHEA-COMP:10640"/>
        <dbReference type="ChEBI" id="CHEBI:15377"/>
        <dbReference type="ChEBI" id="CHEBI:15740"/>
        <dbReference type="ChEBI" id="CHEBI:49298"/>
        <dbReference type="ChEBI" id="CHEBI:64731"/>
        <dbReference type="EC" id="3.5.1.88"/>
    </reaction>
</comment>
<dbReference type="PANTHER" id="PTHR10458">
    <property type="entry name" value="PEPTIDE DEFORMYLASE"/>
    <property type="match status" value="1"/>
</dbReference>
<evidence type="ECO:0000256" key="10">
    <source>
        <dbReference type="ARBA" id="ARBA00023004"/>
    </source>
</evidence>
<feature type="region of interest" description="Disordered" evidence="12">
    <location>
        <begin position="109"/>
        <end position="132"/>
    </location>
</feature>
<dbReference type="GO" id="GO:0006412">
    <property type="term" value="P:translation"/>
    <property type="evidence" value="ECO:0007669"/>
    <property type="project" value="UniProtKB-KW"/>
</dbReference>
<reference evidence="14" key="1">
    <citation type="submission" date="2021-01" db="EMBL/GenBank/DDBJ databases">
        <authorList>
            <person name="Corre E."/>
            <person name="Pelletier E."/>
            <person name="Niang G."/>
            <person name="Scheremetjew M."/>
            <person name="Finn R."/>
            <person name="Kale V."/>
            <person name="Holt S."/>
            <person name="Cochrane G."/>
            <person name="Meng A."/>
            <person name="Brown T."/>
            <person name="Cohen L."/>
        </authorList>
    </citation>
    <scope>NUCLEOTIDE SEQUENCE</scope>
    <source>
        <strain evidence="14">RCC1871</strain>
    </source>
</reference>
<dbReference type="InterPro" id="IPR023635">
    <property type="entry name" value="Peptide_deformylase"/>
</dbReference>
<dbReference type="Pfam" id="PF01327">
    <property type="entry name" value="Pep_deformylase"/>
    <property type="match status" value="1"/>
</dbReference>
<gene>
    <name evidence="13" type="ORF">CROS1456_LOCUS6486</name>
    <name evidence="14" type="ORF">CROS1456_LOCUS6497</name>
</gene>
<comment type="subcellular location">
    <subcellularLocation>
        <location evidence="1 11">Plastid</location>
        <location evidence="1 11">Chloroplast</location>
    </subcellularLocation>
</comment>
<evidence type="ECO:0000256" key="4">
    <source>
        <dbReference type="ARBA" id="ARBA00022528"/>
    </source>
</evidence>
<proteinExistence type="inferred from homology"/>
<organism evidence="14">
    <name type="scientific">Chloropicon roscoffensis</name>
    <dbReference type="NCBI Taxonomy" id="1461544"/>
    <lineage>
        <taxon>Eukaryota</taxon>
        <taxon>Viridiplantae</taxon>
        <taxon>Chlorophyta</taxon>
        <taxon>Chloropicophyceae</taxon>
        <taxon>Chloropicales</taxon>
        <taxon>Chloropicaceae</taxon>
        <taxon>Chloropicon</taxon>
    </lineage>
</organism>
<dbReference type="InterPro" id="IPR036821">
    <property type="entry name" value="Peptide_deformylase_sf"/>
</dbReference>
<keyword evidence="4 11" id="KW-0150">Chloroplast</keyword>
<dbReference type="GO" id="GO:0009507">
    <property type="term" value="C:chloroplast"/>
    <property type="evidence" value="ECO:0007669"/>
    <property type="project" value="UniProtKB-SubCell"/>
</dbReference>
<dbReference type="FunFam" id="3.90.45.10:FF:000006">
    <property type="entry name" value="Peptide deformylase"/>
    <property type="match status" value="1"/>
</dbReference>
<feature type="compositionally biased region" description="Basic residues" evidence="12">
    <location>
        <begin position="117"/>
        <end position="131"/>
    </location>
</feature>
<dbReference type="NCBIfam" id="TIGR00079">
    <property type="entry name" value="pept_deformyl"/>
    <property type="match status" value="1"/>
</dbReference>
<dbReference type="GO" id="GO:0046872">
    <property type="term" value="F:metal ion binding"/>
    <property type="evidence" value="ECO:0007669"/>
    <property type="project" value="UniProtKB-KW"/>
</dbReference>
<evidence type="ECO:0000256" key="5">
    <source>
        <dbReference type="ARBA" id="ARBA00022640"/>
    </source>
</evidence>
<evidence type="ECO:0000313" key="13">
    <source>
        <dbReference type="EMBL" id="CAE0193396.1"/>
    </source>
</evidence>
<evidence type="ECO:0000256" key="11">
    <source>
        <dbReference type="RuleBase" id="RU362111"/>
    </source>
</evidence>
<evidence type="ECO:0000256" key="9">
    <source>
        <dbReference type="ARBA" id="ARBA00022946"/>
    </source>
</evidence>